<keyword evidence="3" id="KW-1185">Reference proteome</keyword>
<dbReference type="InterPro" id="IPR036691">
    <property type="entry name" value="Endo/exonu/phosph_ase_sf"/>
</dbReference>
<sequence>MAFKYRAITANCGNDAIGMVAGGEIARLLAEDNADFYVINCQEVHFENTQKQLEALVSEGYKVECLGQMATHTKLDTQFHSNTGIASFIIYKNDLVLSKKTPREARRSPGDGLFERLSSGPGYNKGGLVTDFSITRNGECIHAQAVSGHLDASNILKRNRDWHVLHKETIKEVTNWDDLVAACPNLLLSGYDVNTRHRVDEQGQEVNMWDDPSKYPEIHGIHRVSLAAAQYSGESTYNHIRGPDPKRVGYTGYGMLDFVAIHDGTISKNGIVADERVTQIEPEPDSERDHTVVISPPHTSLKINPFEQVKNLMASRLYGVAPLLAEQIQKMQESDVDVKEQLIKIYQDYLGPEGFLDKAIALHQSKLECFQRLHVSLDEPLKKELSTVLFGELEWCAGDPKQLAAKQELMQALLDSLAQCEHGEGVRARLDCYSKLKEKIDNKEEIKDIDNLFKDAAVKAYQDLYTSFAEKQASRPLKHAMNKILKRLDAIADHNDEGVLKNMDPKKLDTLTHIIAQCNNNLSLLQKGEMVEMHKVNEDLVNLSHKAMGSSSSLWRALASAVKFFASVIDAMSSDSELATKIDIVQDHNLSDSIMKYKSALQDMRPKEDTDDENRMDFGG</sequence>
<dbReference type="OrthoDB" id="5635562at2"/>
<dbReference type="PATRIC" id="fig|947033.5.peg.3785"/>
<protein>
    <submittedName>
        <fullName evidence="2">Uncharacterized protein</fullName>
    </submittedName>
</protein>
<evidence type="ECO:0000256" key="1">
    <source>
        <dbReference type="SAM" id="MobiDB-lite"/>
    </source>
</evidence>
<dbReference type="Gene3D" id="3.60.10.10">
    <property type="entry name" value="Endonuclease/exonuclease/phosphatase"/>
    <property type="match status" value="1"/>
</dbReference>
<dbReference type="AlphaFoldDB" id="A0A0W0ZEK6"/>
<feature type="region of interest" description="Disordered" evidence="1">
    <location>
        <begin position="601"/>
        <end position="620"/>
    </location>
</feature>
<evidence type="ECO:0000313" key="3">
    <source>
        <dbReference type="Proteomes" id="UP000054926"/>
    </source>
</evidence>
<dbReference type="SUPFAM" id="SSF56219">
    <property type="entry name" value="DNase I-like"/>
    <property type="match status" value="1"/>
</dbReference>
<proteinExistence type="predicted"/>
<gene>
    <name evidence="2" type="ORF">Lste_3560</name>
</gene>
<dbReference type="EMBL" id="LNYY01000021">
    <property type="protein sequence ID" value="KTD67354.1"/>
    <property type="molecule type" value="Genomic_DNA"/>
</dbReference>
<dbReference type="STRING" id="947033.Lste_3560"/>
<reference evidence="2 3" key="1">
    <citation type="submission" date="2015-11" db="EMBL/GenBank/DDBJ databases">
        <title>Genomic analysis of 38 Legionella species identifies large and diverse effector repertoires.</title>
        <authorList>
            <person name="Burstein D."/>
            <person name="Amaro F."/>
            <person name="Zusman T."/>
            <person name="Lifshitz Z."/>
            <person name="Cohen O."/>
            <person name="Gilbert J.A."/>
            <person name="Pupko T."/>
            <person name="Shuman H.A."/>
            <person name="Segal G."/>
        </authorList>
    </citation>
    <scope>NUCLEOTIDE SEQUENCE [LARGE SCALE GENOMIC DNA]</scope>
    <source>
        <strain evidence="2 3">IMVS3376</strain>
    </source>
</reference>
<feature type="compositionally biased region" description="Basic and acidic residues" evidence="1">
    <location>
        <begin position="604"/>
        <end position="620"/>
    </location>
</feature>
<name>A0A0W0ZEK6_9GAMM</name>
<dbReference type="RefSeq" id="WP_058512347.1">
    <property type="nucleotide sequence ID" value="NZ_LNYY01000021.1"/>
</dbReference>
<organism evidence="2 3">
    <name type="scientific">Legionella steelei</name>
    <dbReference type="NCBI Taxonomy" id="947033"/>
    <lineage>
        <taxon>Bacteria</taxon>
        <taxon>Pseudomonadati</taxon>
        <taxon>Pseudomonadota</taxon>
        <taxon>Gammaproteobacteria</taxon>
        <taxon>Legionellales</taxon>
        <taxon>Legionellaceae</taxon>
        <taxon>Legionella</taxon>
    </lineage>
</organism>
<evidence type="ECO:0000313" key="2">
    <source>
        <dbReference type="EMBL" id="KTD67354.1"/>
    </source>
</evidence>
<dbReference type="Proteomes" id="UP000054926">
    <property type="component" value="Unassembled WGS sequence"/>
</dbReference>
<comment type="caution">
    <text evidence="2">The sequence shown here is derived from an EMBL/GenBank/DDBJ whole genome shotgun (WGS) entry which is preliminary data.</text>
</comment>
<accession>A0A0W0ZEK6</accession>